<evidence type="ECO:0000256" key="3">
    <source>
        <dbReference type="ARBA" id="ARBA00022729"/>
    </source>
</evidence>
<evidence type="ECO:0000256" key="5">
    <source>
        <dbReference type="ARBA" id="ARBA00023237"/>
    </source>
</evidence>
<protein>
    <submittedName>
        <fullName evidence="6">Structural protein MipA</fullName>
    </submittedName>
</protein>
<dbReference type="OrthoDB" id="8741240at2"/>
<comment type="similarity">
    <text evidence="2">Belongs to the MipA/OmpV family.</text>
</comment>
<keyword evidence="4" id="KW-0472">Membrane</keyword>
<evidence type="ECO:0000313" key="6">
    <source>
        <dbReference type="EMBL" id="PCF95296.1"/>
    </source>
</evidence>
<accession>A0A2A4HKJ9</accession>
<dbReference type="EMBL" id="NWUX01000011">
    <property type="protein sequence ID" value="PCF95296.1"/>
    <property type="molecule type" value="Genomic_DNA"/>
</dbReference>
<keyword evidence="5" id="KW-0998">Cell outer membrane</keyword>
<dbReference type="PANTHER" id="PTHR38776">
    <property type="entry name" value="MLTA-INTERACTING PROTEIN-RELATED"/>
    <property type="match status" value="1"/>
</dbReference>
<keyword evidence="3" id="KW-0732">Signal</keyword>
<comment type="subcellular location">
    <subcellularLocation>
        <location evidence="1">Cell outer membrane</location>
    </subcellularLocation>
</comment>
<keyword evidence="7" id="KW-1185">Reference proteome</keyword>
<gene>
    <name evidence="6" type="ORF">CPA45_13265</name>
</gene>
<evidence type="ECO:0000256" key="2">
    <source>
        <dbReference type="ARBA" id="ARBA00005722"/>
    </source>
</evidence>
<dbReference type="GO" id="GO:0009279">
    <property type="term" value="C:cell outer membrane"/>
    <property type="evidence" value="ECO:0007669"/>
    <property type="project" value="UniProtKB-SubCell"/>
</dbReference>
<dbReference type="PANTHER" id="PTHR38776:SF1">
    <property type="entry name" value="MLTA-INTERACTING PROTEIN-RELATED"/>
    <property type="match status" value="1"/>
</dbReference>
<evidence type="ECO:0000313" key="7">
    <source>
        <dbReference type="Proteomes" id="UP000218677"/>
    </source>
</evidence>
<sequence>MALATPALADRWQGSIGAGIAYAPDYAGSDDYDSRVLPVLNLTYGDQLSINVRDGIEWHAVRQGNWTASPFIGYTFGRDNKGDISQFEKVDGGATLGLRVSYQHGFWRYSLAGSTAVSGDMEGATFSGRATLRTPISERLLFVLVPSISYSNEKWTNSLYGVSSEDSARSGIATYAPDGGYWHLGVNASLSYALTPEWTATGFIGATHLTGSAADSPIVDELGSQWQTLSGVSLSYRF</sequence>
<reference evidence="7" key="1">
    <citation type="submission" date="2017-09" db="EMBL/GenBank/DDBJ databases">
        <authorList>
            <person name="Cho G.-S."/>
            <person name="Oguntoyinbo F.A."/>
            <person name="Cnockaert M."/>
            <person name="Kabisch J."/>
            <person name="Neve H."/>
            <person name="Bockelmann W."/>
            <person name="Wenning M."/>
            <person name="Franz C.M."/>
            <person name="Vandamme P."/>
        </authorList>
    </citation>
    <scope>NUCLEOTIDE SEQUENCE [LARGE SCALE GENOMIC DNA]</scope>
    <source>
        <strain evidence="7">MBT G8648</strain>
    </source>
</reference>
<evidence type="ECO:0000256" key="4">
    <source>
        <dbReference type="ARBA" id="ARBA00023136"/>
    </source>
</evidence>
<proteinExistence type="inferred from homology"/>
<dbReference type="InterPro" id="IPR010583">
    <property type="entry name" value="MipA"/>
</dbReference>
<dbReference type="Proteomes" id="UP000218677">
    <property type="component" value="Unassembled WGS sequence"/>
</dbReference>
<dbReference type="Pfam" id="PF06629">
    <property type="entry name" value="MipA"/>
    <property type="match status" value="1"/>
</dbReference>
<evidence type="ECO:0000256" key="1">
    <source>
        <dbReference type="ARBA" id="ARBA00004442"/>
    </source>
</evidence>
<dbReference type="AlphaFoldDB" id="A0A2A4HKJ9"/>
<name>A0A2A4HKJ9_9GAMM</name>
<comment type="caution">
    <text evidence="6">The sequence shown here is derived from an EMBL/GenBank/DDBJ whole genome shotgun (WGS) entry which is preliminary data.</text>
</comment>
<organism evidence="6 7">
    <name type="scientific">Vreelandella nigrificans</name>
    <dbReference type="NCBI Taxonomy" id="2042704"/>
    <lineage>
        <taxon>Bacteria</taxon>
        <taxon>Pseudomonadati</taxon>
        <taxon>Pseudomonadota</taxon>
        <taxon>Gammaproteobacteria</taxon>
        <taxon>Oceanospirillales</taxon>
        <taxon>Halomonadaceae</taxon>
        <taxon>Vreelandella</taxon>
    </lineage>
</organism>